<dbReference type="Proteomes" id="UP000241769">
    <property type="component" value="Unassembled WGS sequence"/>
</dbReference>
<feature type="compositionally biased region" description="Basic residues" evidence="2">
    <location>
        <begin position="167"/>
        <end position="177"/>
    </location>
</feature>
<dbReference type="STRING" id="1890364.A0A2P6NHP2"/>
<dbReference type="InterPro" id="IPR012677">
    <property type="entry name" value="Nucleotide-bd_a/b_plait_sf"/>
</dbReference>
<feature type="region of interest" description="Disordered" evidence="2">
    <location>
        <begin position="144"/>
        <end position="238"/>
    </location>
</feature>
<dbReference type="GO" id="GO:0003723">
    <property type="term" value="F:RNA binding"/>
    <property type="evidence" value="ECO:0007669"/>
    <property type="project" value="UniProtKB-UniRule"/>
</dbReference>
<dbReference type="InParanoid" id="A0A2P6NHP2"/>
<gene>
    <name evidence="4" type="ORF">PROFUN_09234</name>
</gene>
<feature type="domain" description="RRM" evidence="3">
    <location>
        <begin position="68"/>
        <end position="146"/>
    </location>
</feature>
<dbReference type="SMART" id="SM00360">
    <property type="entry name" value="RRM"/>
    <property type="match status" value="1"/>
</dbReference>
<evidence type="ECO:0000313" key="5">
    <source>
        <dbReference type="Proteomes" id="UP000241769"/>
    </source>
</evidence>
<name>A0A2P6NHP2_9EUKA</name>
<proteinExistence type="predicted"/>
<evidence type="ECO:0000256" key="2">
    <source>
        <dbReference type="SAM" id="MobiDB-lite"/>
    </source>
</evidence>
<feature type="compositionally biased region" description="Basic and acidic residues" evidence="2">
    <location>
        <begin position="178"/>
        <end position="238"/>
    </location>
</feature>
<dbReference type="PANTHER" id="PTHR48034">
    <property type="entry name" value="TRANSFORMER-2 SEX-DETERMINING PROTEIN-RELATED"/>
    <property type="match status" value="1"/>
</dbReference>
<dbReference type="InterPro" id="IPR050441">
    <property type="entry name" value="RBM"/>
</dbReference>
<dbReference type="CDD" id="cd00590">
    <property type="entry name" value="RRM_SF"/>
    <property type="match status" value="1"/>
</dbReference>
<reference evidence="4 5" key="1">
    <citation type="journal article" date="2018" name="Genome Biol. Evol.">
        <title>Multiple Roots of Fruiting Body Formation in Amoebozoa.</title>
        <authorList>
            <person name="Hillmann F."/>
            <person name="Forbes G."/>
            <person name="Novohradska S."/>
            <person name="Ferling I."/>
            <person name="Riege K."/>
            <person name="Groth M."/>
            <person name="Westermann M."/>
            <person name="Marz M."/>
            <person name="Spaller T."/>
            <person name="Winckler T."/>
            <person name="Schaap P."/>
            <person name="Glockner G."/>
        </authorList>
    </citation>
    <scope>NUCLEOTIDE SEQUENCE [LARGE SCALE GENOMIC DNA]</scope>
    <source>
        <strain evidence="4 5">Jena</strain>
    </source>
</reference>
<dbReference type="SUPFAM" id="SSF54928">
    <property type="entry name" value="RNA-binding domain, RBD"/>
    <property type="match status" value="1"/>
</dbReference>
<organism evidence="4 5">
    <name type="scientific">Planoprotostelium fungivorum</name>
    <dbReference type="NCBI Taxonomy" id="1890364"/>
    <lineage>
        <taxon>Eukaryota</taxon>
        <taxon>Amoebozoa</taxon>
        <taxon>Evosea</taxon>
        <taxon>Variosea</taxon>
        <taxon>Cavosteliida</taxon>
        <taxon>Cavosteliaceae</taxon>
        <taxon>Planoprotostelium</taxon>
    </lineage>
</organism>
<keyword evidence="5" id="KW-1185">Reference proteome</keyword>
<dbReference type="Gene3D" id="3.30.70.330">
    <property type="match status" value="1"/>
</dbReference>
<comment type="caution">
    <text evidence="4">The sequence shown here is derived from an EMBL/GenBank/DDBJ whole genome shotgun (WGS) entry which is preliminary data.</text>
</comment>
<dbReference type="PROSITE" id="PS50102">
    <property type="entry name" value="RRM"/>
    <property type="match status" value="1"/>
</dbReference>
<dbReference type="EMBL" id="MDYQ01000082">
    <property type="protein sequence ID" value="PRP83461.1"/>
    <property type="molecule type" value="Genomic_DNA"/>
</dbReference>
<dbReference type="InterPro" id="IPR035979">
    <property type="entry name" value="RBD_domain_sf"/>
</dbReference>
<evidence type="ECO:0000313" key="4">
    <source>
        <dbReference type="EMBL" id="PRP83461.1"/>
    </source>
</evidence>
<accession>A0A2P6NHP2</accession>
<evidence type="ECO:0000256" key="1">
    <source>
        <dbReference type="PROSITE-ProRule" id="PRU00176"/>
    </source>
</evidence>
<dbReference type="InterPro" id="IPR000504">
    <property type="entry name" value="RRM_dom"/>
</dbReference>
<keyword evidence="1" id="KW-0694">RNA-binding</keyword>
<dbReference type="AlphaFoldDB" id="A0A2P6NHP2"/>
<protein>
    <recommendedName>
        <fullName evidence="3">RRM domain-containing protein</fullName>
    </recommendedName>
</protein>
<evidence type="ECO:0000259" key="3">
    <source>
        <dbReference type="PROSITE" id="PS50102"/>
    </source>
</evidence>
<sequence length="238" mass="28280">MTDLTARGERAFTSRTGRRLSTRKISLTHSFSQTQQSITNEISKEVTHKISEKRRCGELVYRPDVSGDTIHVNNLSLRTTEDTLKEIFGKYGQIESCKILVDPHTRESRGFAFIRYSTSADASEALTQMNRQPIDGRDVIIQKARRARERSPTPGQYMGRSKDRGYGRHRSPPRHRSSPYDRDRSYRDDRRDDRRDDYRRDDRRDDRGSRYRRSRSPDRRRDDYRRDDRDRERGDRAY</sequence>
<dbReference type="OrthoDB" id="8093034at2759"/>
<dbReference type="Pfam" id="PF00076">
    <property type="entry name" value="RRM_1"/>
    <property type="match status" value="1"/>
</dbReference>